<name>A0A7D4U8T3_9SPHI</name>
<evidence type="ECO:0000313" key="2">
    <source>
        <dbReference type="Proteomes" id="UP000505355"/>
    </source>
</evidence>
<dbReference type="Proteomes" id="UP000505355">
    <property type="component" value="Chromosome"/>
</dbReference>
<dbReference type="RefSeq" id="WP_173413140.1">
    <property type="nucleotide sequence ID" value="NZ_CP054139.1"/>
</dbReference>
<keyword evidence="2" id="KW-1185">Reference proteome</keyword>
<protein>
    <recommendedName>
        <fullName evidence="3">DUF4248 domain-containing protein</fullName>
    </recommendedName>
</protein>
<dbReference type="KEGG" id="mmab:HQ865_01235"/>
<sequence>MSNAADNIQPIPGPMNKKQLAAWYRVGVKLFDGWYDALIPEEAKERIGPYTGRCYTPAQLEIIIHYLGRPE</sequence>
<dbReference type="AlphaFoldDB" id="A0A7D4U8T3"/>
<dbReference type="EMBL" id="CP054139">
    <property type="protein sequence ID" value="QKJ28438.1"/>
    <property type="molecule type" value="Genomic_DNA"/>
</dbReference>
<gene>
    <name evidence="1" type="ORF">HQ865_01235</name>
</gene>
<reference evidence="1 2" key="1">
    <citation type="submission" date="2020-05" db="EMBL/GenBank/DDBJ databases">
        <title>Mucilaginibacter mali sp. nov.</title>
        <authorList>
            <person name="Kim H.S."/>
            <person name="Lee K.C."/>
            <person name="Suh M.K."/>
            <person name="Kim J.-S."/>
            <person name="Han K.-I."/>
            <person name="Eom M.K."/>
            <person name="Shin Y.K."/>
            <person name="Lee J.-S."/>
        </authorList>
    </citation>
    <scope>NUCLEOTIDE SEQUENCE [LARGE SCALE GENOMIC DNA]</scope>
    <source>
        <strain evidence="1 2">G2-14</strain>
    </source>
</reference>
<evidence type="ECO:0000313" key="1">
    <source>
        <dbReference type="EMBL" id="QKJ28438.1"/>
    </source>
</evidence>
<organism evidence="1 2">
    <name type="scientific">Mucilaginibacter mali</name>
    <dbReference type="NCBI Taxonomy" id="2740462"/>
    <lineage>
        <taxon>Bacteria</taxon>
        <taxon>Pseudomonadati</taxon>
        <taxon>Bacteroidota</taxon>
        <taxon>Sphingobacteriia</taxon>
        <taxon>Sphingobacteriales</taxon>
        <taxon>Sphingobacteriaceae</taxon>
        <taxon>Mucilaginibacter</taxon>
    </lineage>
</organism>
<proteinExistence type="predicted"/>
<evidence type="ECO:0008006" key="3">
    <source>
        <dbReference type="Google" id="ProtNLM"/>
    </source>
</evidence>
<accession>A0A7D4U8T3</accession>